<dbReference type="Proteomes" id="UP000824160">
    <property type="component" value="Unassembled WGS sequence"/>
</dbReference>
<dbReference type="GO" id="GO:0000166">
    <property type="term" value="F:nucleotide binding"/>
    <property type="evidence" value="ECO:0007669"/>
    <property type="project" value="InterPro"/>
</dbReference>
<dbReference type="Pfam" id="PF02283">
    <property type="entry name" value="CobU"/>
    <property type="match status" value="1"/>
</dbReference>
<evidence type="ECO:0000313" key="2">
    <source>
        <dbReference type="Proteomes" id="UP000824160"/>
    </source>
</evidence>
<dbReference type="InterPro" id="IPR027417">
    <property type="entry name" value="P-loop_NTPase"/>
</dbReference>
<keyword evidence="1" id="KW-0548">Nucleotidyltransferase</keyword>
<proteinExistence type="predicted"/>
<dbReference type="GO" id="GO:0009236">
    <property type="term" value="P:cobalamin biosynthetic process"/>
    <property type="evidence" value="ECO:0007669"/>
    <property type="project" value="InterPro"/>
</dbReference>
<organism evidence="1 2">
    <name type="scientific">Candidatus Faecivivens stercoripullorum</name>
    <dbReference type="NCBI Taxonomy" id="2840805"/>
    <lineage>
        <taxon>Bacteria</taxon>
        <taxon>Bacillati</taxon>
        <taxon>Bacillota</taxon>
        <taxon>Clostridia</taxon>
        <taxon>Eubacteriales</taxon>
        <taxon>Oscillospiraceae</taxon>
        <taxon>Oscillospiraceae incertae sedis</taxon>
        <taxon>Candidatus Faecivivens</taxon>
    </lineage>
</organism>
<gene>
    <name evidence="1" type="ORF">IAC43_00880</name>
</gene>
<reference evidence="1" key="1">
    <citation type="submission" date="2020-10" db="EMBL/GenBank/DDBJ databases">
        <authorList>
            <person name="Gilroy R."/>
        </authorList>
    </citation>
    <scope>NUCLEOTIDE SEQUENCE</scope>
    <source>
        <strain evidence="1">ChiBcec7-5410</strain>
    </source>
</reference>
<dbReference type="SUPFAM" id="SSF52540">
    <property type="entry name" value="P-loop containing nucleoside triphosphate hydrolases"/>
    <property type="match status" value="1"/>
</dbReference>
<dbReference type="InterPro" id="IPR003203">
    <property type="entry name" value="CobU/CobP"/>
</dbReference>
<accession>A0A9D1KQ74</accession>
<keyword evidence="1" id="KW-0418">Kinase</keyword>
<comment type="caution">
    <text evidence="1">The sequence shown here is derived from an EMBL/GenBank/DDBJ whole genome shotgun (WGS) entry which is preliminary data.</text>
</comment>
<sequence>MVFITGPLFSGKKSTAKSLMHWDDTMLEQNAVWDVEQMVSGCSDLEKLADRLAEKQVVIASEIGGGVVPVDPEQRAQREAAGRLSCLLAQRADTVIRVFCGIPTVLKGEIRL</sequence>
<dbReference type="GO" id="GO:0016779">
    <property type="term" value="F:nucleotidyltransferase activity"/>
    <property type="evidence" value="ECO:0007669"/>
    <property type="project" value="UniProtKB-KW"/>
</dbReference>
<evidence type="ECO:0000313" key="1">
    <source>
        <dbReference type="EMBL" id="HIT93718.1"/>
    </source>
</evidence>
<name>A0A9D1KQ74_9FIRM</name>
<protein>
    <submittedName>
        <fullName evidence="1">Bifunctional adenosylcobinamide kinase/adenosylcobinamide-phosphate guanylyltransferase</fullName>
    </submittedName>
</protein>
<keyword evidence="1" id="KW-0808">Transferase</keyword>
<dbReference type="AlphaFoldDB" id="A0A9D1KQ74"/>
<dbReference type="Gene3D" id="3.40.50.300">
    <property type="entry name" value="P-loop containing nucleotide triphosphate hydrolases"/>
    <property type="match status" value="1"/>
</dbReference>
<dbReference type="EMBL" id="DVLW01000025">
    <property type="protein sequence ID" value="HIT93718.1"/>
    <property type="molecule type" value="Genomic_DNA"/>
</dbReference>
<dbReference type="GO" id="GO:0043752">
    <property type="term" value="F:adenosylcobinamide kinase activity"/>
    <property type="evidence" value="ECO:0007669"/>
    <property type="project" value="InterPro"/>
</dbReference>
<reference evidence="1" key="2">
    <citation type="journal article" date="2021" name="PeerJ">
        <title>Extensive microbial diversity within the chicken gut microbiome revealed by metagenomics and culture.</title>
        <authorList>
            <person name="Gilroy R."/>
            <person name="Ravi A."/>
            <person name="Getino M."/>
            <person name="Pursley I."/>
            <person name="Horton D.L."/>
            <person name="Alikhan N.F."/>
            <person name="Baker D."/>
            <person name="Gharbi K."/>
            <person name="Hall N."/>
            <person name="Watson M."/>
            <person name="Adriaenssens E.M."/>
            <person name="Foster-Nyarko E."/>
            <person name="Jarju S."/>
            <person name="Secka A."/>
            <person name="Antonio M."/>
            <person name="Oren A."/>
            <person name="Chaudhuri R.R."/>
            <person name="La Ragione R."/>
            <person name="Hildebrand F."/>
            <person name="Pallen M.J."/>
        </authorList>
    </citation>
    <scope>NUCLEOTIDE SEQUENCE</scope>
    <source>
        <strain evidence="1">ChiBcec7-5410</strain>
    </source>
</reference>